<dbReference type="PANTHER" id="PTHR31129">
    <property type="entry name" value="GLYCOPROTEIN HORMONE ALPHA-2"/>
    <property type="match status" value="1"/>
</dbReference>
<comment type="similarity">
    <text evidence="2">Belongs to the glycoprotein hormones subunit alpha family.</text>
</comment>
<evidence type="ECO:0000256" key="4">
    <source>
        <dbReference type="ARBA" id="ARBA00023157"/>
    </source>
</evidence>
<dbReference type="InterPro" id="IPR052680">
    <property type="entry name" value="Glyco_Hormone_Alpha"/>
</dbReference>
<evidence type="ECO:0000313" key="6">
    <source>
        <dbReference type="EMBL" id="WAR19486.1"/>
    </source>
</evidence>
<dbReference type="InterPro" id="IPR000476">
    <property type="entry name" value="Glyco_hormone"/>
</dbReference>
<evidence type="ECO:0000313" key="7">
    <source>
        <dbReference type="Proteomes" id="UP001164746"/>
    </source>
</evidence>
<keyword evidence="7" id="KW-1185">Reference proteome</keyword>
<keyword evidence="4" id="KW-1015">Disulfide bond</keyword>
<evidence type="ECO:0000256" key="3">
    <source>
        <dbReference type="ARBA" id="ARBA00022525"/>
    </source>
</evidence>
<proteinExistence type="inferred from homology"/>
<protein>
    <submittedName>
        <fullName evidence="6">CTHA2-like protein</fullName>
    </submittedName>
</protein>
<keyword evidence="5" id="KW-0325">Glycoprotein</keyword>
<evidence type="ECO:0000256" key="2">
    <source>
        <dbReference type="ARBA" id="ARBA00009128"/>
    </source>
</evidence>
<dbReference type="PANTHER" id="PTHR31129:SF2">
    <property type="entry name" value="GLYCOPROTEIN HORMONE ALPHA-2"/>
    <property type="match status" value="1"/>
</dbReference>
<evidence type="ECO:0000256" key="1">
    <source>
        <dbReference type="ARBA" id="ARBA00004613"/>
    </source>
</evidence>
<dbReference type="PROSITE" id="PS50277">
    <property type="entry name" value="GLYCO_HORMONE_ALPHA_3"/>
    <property type="match status" value="1"/>
</dbReference>
<dbReference type="Proteomes" id="UP001164746">
    <property type="component" value="Chromosome 11"/>
</dbReference>
<gene>
    <name evidence="6" type="ORF">MAR_001324</name>
</gene>
<reference evidence="6" key="1">
    <citation type="submission" date="2022-11" db="EMBL/GenBank/DDBJ databases">
        <title>Centuries of genome instability and evolution in soft-shell clam transmissible cancer (bioRxiv).</title>
        <authorList>
            <person name="Hart S.F.M."/>
            <person name="Yonemitsu M.A."/>
            <person name="Giersch R.M."/>
            <person name="Beal B.F."/>
            <person name="Arriagada G."/>
            <person name="Davis B.W."/>
            <person name="Ostrander E.A."/>
            <person name="Goff S.P."/>
            <person name="Metzger M.J."/>
        </authorList>
    </citation>
    <scope>NUCLEOTIDE SEQUENCE</scope>
    <source>
        <strain evidence="6">MELC-2E11</strain>
        <tissue evidence="6">Siphon/mantle</tissue>
    </source>
</reference>
<name>A0ABY7FEV6_MYAAR</name>
<organism evidence="6 7">
    <name type="scientific">Mya arenaria</name>
    <name type="common">Soft-shell clam</name>
    <dbReference type="NCBI Taxonomy" id="6604"/>
    <lineage>
        <taxon>Eukaryota</taxon>
        <taxon>Metazoa</taxon>
        <taxon>Spiralia</taxon>
        <taxon>Lophotrochozoa</taxon>
        <taxon>Mollusca</taxon>
        <taxon>Bivalvia</taxon>
        <taxon>Autobranchia</taxon>
        <taxon>Heteroconchia</taxon>
        <taxon>Euheterodonta</taxon>
        <taxon>Imparidentia</taxon>
        <taxon>Neoheterodontei</taxon>
        <taxon>Myida</taxon>
        <taxon>Myoidea</taxon>
        <taxon>Myidae</taxon>
        <taxon>Mya</taxon>
    </lineage>
</organism>
<dbReference type="Gene3D" id="2.10.90.10">
    <property type="entry name" value="Cystine-knot cytokines"/>
    <property type="match status" value="1"/>
</dbReference>
<dbReference type="InterPro" id="IPR029034">
    <property type="entry name" value="Cystine-knot_cytokine"/>
</dbReference>
<comment type="subcellular location">
    <subcellularLocation>
        <location evidence="1">Secreted</location>
    </subcellularLocation>
</comment>
<sequence>MNELQCLVSTRHMNMLNNRYMLKSYKKPYVHSVWRKLFQDMRRYMTCPSLANRNDIFWTVNVILMIIVLLICPCSATHTWETTGCHRVGHTRQVLIPDCVVFNVTLNACRGYCESFAIPSPSRTLRANSQHLITSRAECCSIKETHDVKVLVKCVEGLREVVFKSARTCACSICRN</sequence>
<accession>A0ABY7FEV6</accession>
<evidence type="ECO:0000256" key="5">
    <source>
        <dbReference type="ARBA" id="ARBA00023180"/>
    </source>
</evidence>
<dbReference type="EMBL" id="CP111022">
    <property type="protein sequence ID" value="WAR19486.1"/>
    <property type="molecule type" value="Genomic_DNA"/>
</dbReference>
<keyword evidence="3" id="KW-0964">Secreted</keyword>